<feature type="domain" description="HTH cro/C1-type" evidence="2">
    <location>
        <begin position="20"/>
        <end position="74"/>
    </location>
</feature>
<dbReference type="Proteomes" id="UP000249590">
    <property type="component" value="Unassembled WGS sequence"/>
</dbReference>
<dbReference type="Pfam" id="PF01381">
    <property type="entry name" value="HTH_3"/>
    <property type="match status" value="1"/>
</dbReference>
<dbReference type="SMART" id="SM00530">
    <property type="entry name" value="HTH_XRE"/>
    <property type="match status" value="1"/>
</dbReference>
<comment type="caution">
    <text evidence="3">The sequence shown here is derived from an EMBL/GenBank/DDBJ whole genome shotgun (WGS) entry which is preliminary data.</text>
</comment>
<dbReference type="SUPFAM" id="SSF47413">
    <property type="entry name" value="lambda repressor-like DNA-binding domains"/>
    <property type="match status" value="1"/>
</dbReference>
<dbReference type="InterPro" id="IPR010982">
    <property type="entry name" value="Lambda_DNA-bd_dom_sf"/>
</dbReference>
<keyword evidence="4" id="KW-1185">Reference proteome</keyword>
<sequence length="206" mass="22330">MSDMPLSEDAHLDRLVGSKIRLLRTAQGLSLQELGDGTGLSVGYLSQLERGLSSPSLRVLSLVSATLGVSIGALFPYLPERETEPDGPVMQRDRRPRPIMWRNGITKEILTPGNPASEVNRRLVEIVIEPGGTTGRAPVSGDGEEVGVILGGSLRLTVDGFDYTLREGDGFSFSSSADHTFTNPTDRPVRVLWVNSRDRRRPPPGA</sequence>
<dbReference type="GO" id="GO:0003700">
    <property type="term" value="F:DNA-binding transcription factor activity"/>
    <property type="evidence" value="ECO:0007669"/>
    <property type="project" value="TreeGrafter"/>
</dbReference>
<dbReference type="EMBL" id="QHHQ01000001">
    <property type="protein sequence ID" value="RAI03652.1"/>
    <property type="molecule type" value="Genomic_DNA"/>
</dbReference>
<gene>
    <name evidence="3" type="ORF">DLJ53_03970</name>
</gene>
<dbReference type="SUPFAM" id="SSF51182">
    <property type="entry name" value="RmlC-like cupins"/>
    <property type="match status" value="1"/>
</dbReference>
<dbReference type="CDD" id="cd02209">
    <property type="entry name" value="cupin_XRE_C"/>
    <property type="match status" value="1"/>
</dbReference>
<dbReference type="InterPro" id="IPR014710">
    <property type="entry name" value="RmlC-like_jellyroll"/>
</dbReference>
<keyword evidence="1" id="KW-0238">DNA-binding</keyword>
<name>A0A8B2P3E1_9HYPH</name>
<evidence type="ECO:0000313" key="4">
    <source>
        <dbReference type="Proteomes" id="UP000249590"/>
    </source>
</evidence>
<protein>
    <submittedName>
        <fullName evidence="3">Transcriptional regulator</fullName>
    </submittedName>
</protein>
<evidence type="ECO:0000313" key="3">
    <source>
        <dbReference type="EMBL" id="RAI03652.1"/>
    </source>
</evidence>
<dbReference type="GO" id="GO:0005829">
    <property type="term" value="C:cytosol"/>
    <property type="evidence" value="ECO:0007669"/>
    <property type="project" value="TreeGrafter"/>
</dbReference>
<dbReference type="InterPro" id="IPR013096">
    <property type="entry name" value="Cupin_2"/>
</dbReference>
<evidence type="ECO:0000259" key="2">
    <source>
        <dbReference type="PROSITE" id="PS50943"/>
    </source>
</evidence>
<dbReference type="PROSITE" id="PS50943">
    <property type="entry name" value="HTH_CROC1"/>
    <property type="match status" value="1"/>
</dbReference>
<proteinExistence type="predicted"/>
<dbReference type="PANTHER" id="PTHR46797:SF2">
    <property type="entry name" value="TRANSCRIPTIONAL REGULATOR"/>
    <property type="match status" value="1"/>
</dbReference>
<dbReference type="CDD" id="cd00093">
    <property type="entry name" value="HTH_XRE"/>
    <property type="match status" value="1"/>
</dbReference>
<reference evidence="3 4" key="1">
    <citation type="submission" date="2018-05" db="EMBL/GenBank/DDBJ databases">
        <title>Acuticoccus sediminis sp. nov., isolated from deep-sea sediment of Indian Ocean.</title>
        <authorList>
            <person name="Liu X."/>
            <person name="Lai Q."/>
            <person name="Du Y."/>
            <person name="Sun F."/>
            <person name="Zhang X."/>
            <person name="Wang S."/>
            <person name="Shao Z."/>
        </authorList>
    </citation>
    <scope>NUCLEOTIDE SEQUENCE [LARGE SCALE GENOMIC DNA]</scope>
    <source>
        <strain evidence="3 4">PTG4-2</strain>
    </source>
</reference>
<dbReference type="PANTHER" id="PTHR46797">
    <property type="entry name" value="HTH-TYPE TRANSCRIPTIONAL REGULATOR"/>
    <property type="match status" value="1"/>
</dbReference>
<dbReference type="AlphaFoldDB" id="A0A8B2P3E1"/>
<dbReference type="GO" id="GO:0003677">
    <property type="term" value="F:DNA binding"/>
    <property type="evidence" value="ECO:0007669"/>
    <property type="project" value="UniProtKB-KW"/>
</dbReference>
<dbReference type="Pfam" id="PF07883">
    <property type="entry name" value="Cupin_2"/>
    <property type="match status" value="1"/>
</dbReference>
<organism evidence="3 4">
    <name type="scientific">Acuticoccus sediminis</name>
    <dbReference type="NCBI Taxonomy" id="2184697"/>
    <lineage>
        <taxon>Bacteria</taxon>
        <taxon>Pseudomonadati</taxon>
        <taxon>Pseudomonadota</taxon>
        <taxon>Alphaproteobacteria</taxon>
        <taxon>Hyphomicrobiales</taxon>
        <taxon>Amorphaceae</taxon>
        <taxon>Acuticoccus</taxon>
    </lineage>
</organism>
<dbReference type="Gene3D" id="2.60.120.10">
    <property type="entry name" value="Jelly Rolls"/>
    <property type="match status" value="1"/>
</dbReference>
<dbReference type="InterPro" id="IPR011051">
    <property type="entry name" value="RmlC_Cupin_sf"/>
</dbReference>
<evidence type="ECO:0000256" key="1">
    <source>
        <dbReference type="ARBA" id="ARBA00023125"/>
    </source>
</evidence>
<dbReference type="OrthoDB" id="9814751at2"/>
<accession>A0A8B2P3E1</accession>
<dbReference type="InterPro" id="IPR001387">
    <property type="entry name" value="Cro/C1-type_HTH"/>
</dbReference>
<dbReference type="Gene3D" id="1.10.260.40">
    <property type="entry name" value="lambda repressor-like DNA-binding domains"/>
    <property type="match status" value="1"/>
</dbReference>
<dbReference type="InterPro" id="IPR050807">
    <property type="entry name" value="TransReg_Diox_bact_type"/>
</dbReference>